<reference evidence="3 4" key="1">
    <citation type="submission" date="2018-03" db="EMBL/GenBank/DDBJ databases">
        <title>Genome assembly of novel Miniimonas species PCH200.</title>
        <authorList>
            <person name="Thakur V."/>
            <person name="Kumar V."/>
            <person name="Singh D."/>
        </authorList>
    </citation>
    <scope>NUCLEOTIDE SEQUENCE [LARGE SCALE GENOMIC DNA]</scope>
    <source>
        <strain evidence="3 4">PCH200</strain>
    </source>
</reference>
<dbReference type="RefSeq" id="WP_109228779.1">
    <property type="nucleotide sequence ID" value="NZ_PYHR01000002.1"/>
</dbReference>
<gene>
    <name evidence="3" type="ORF">C8046_06775</name>
</gene>
<keyword evidence="2" id="KW-0812">Transmembrane</keyword>
<keyword evidence="2" id="KW-0472">Membrane</keyword>
<evidence type="ECO:0000313" key="4">
    <source>
        <dbReference type="Proteomes" id="UP000245166"/>
    </source>
</evidence>
<dbReference type="OrthoDB" id="9920256at2"/>
<proteinExistence type="predicted"/>
<dbReference type="Proteomes" id="UP000245166">
    <property type="component" value="Unassembled WGS sequence"/>
</dbReference>
<keyword evidence="4" id="KW-1185">Reference proteome</keyword>
<evidence type="ECO:0000256" key="1">
    <source>
        <dbReference type="SAM" id="MobiDB-lite"/>
    </source>
</evidence>
<feature type="region of interest" description="Disordered" evidence="1">
    <location>
        <begin position="1"/>
        <end position="25"/>
    </location>
</feature>
<dbReference type="AlphaFoldDB" id="A0A2U1ZTT6"/>
<organism evidence="3 4">
    <name type="scientific">Serinibacter arcticus</name>
    <dbReference type="NCBI Taxonomy" id="1655435"/>
    <lineage>
        <taxon>Bacteria</taxon>
        <taxon>Bacillati</taxon>
        <taxon>Actinomycetota</taxon>
        <taxon>Actinomycetes</taxon>
        <taxon>Micrococcales</taxon>
        <taxon>Beutenbergiaceae</taxon>
        <taxon>Serinibacter</taxon>
    </lineage>
</organism>
<name>A0A2U1ZTT6_9MICO</name>
<dbReference type="EMBL" id="PYHR01000002">
    <property type="protein sequence ID" value="PWD50397.1"/>
    <property type="molecule type" value="Genomic_DNA"/>
</dbReference>
<evidence type="ECO:0000256" key="2">
    <source>
        <dbReference type="SAM" id="Phobius"/>
    </source>
</evidence>
<protein>
    <submittedName>
        <fullName evidence="3">Uncharacterized protein</fullName>
    </submittedName>
</protein>
<feature type="transmembrane region" description="Helical" evidence="2">
    <location>
        <begin position="27"/>
        <end position="48"/>
    </location>
</feature>
<evidence type="ECO:0000313" key="3">
    <source>
        <dbReference type="EMBL" id="PWD50397.1"/>
    </source>
</evidence>
<accession>A0A2U1ZTT6</accession>
<sequence>MSSSDETRRPAASTPDSPGGPRRSRRLLVRGTAVGVVVVLLGVAALLLHQRSTALTLQAAQVAEWTEEVDAWQLDALAVVPEPTVRLGPLVSGAATETAEGIAAVTAECDRVASAATAAADPPDAPEAPAGLDRAAAGYDAVENRLATSSESLTGYATAAAGAADALADLCAVYPALAQINLDQAGAIEGLRAQLGACDLADVGCLPRDRAAWPAIADSVDAAYTEPERRRAELFGGSCPSDALTDVCATLAANASAVVPLYEQVAQAIRDASGGGITTARDALAAQLDTNAGALAATAAPFLTGDVTDPEVAVAQAYRQIALDADAAWLSADGTLMVALD</sequence>
<comment type="caution">
    <text evidence="3">The sequence shown here is derived from an EMBL/GenBank/DDBJ whole genome shotgun (WGS) entry which is preliminary data.</text>
</comment>
<keyword evidence="2" id="KW-1133">Transmembrane helix</keyword>